<dbReference type="GO" id="GO:0003677">
    <property type="term" value="F:DNA binding"/>
    <property type="evidence" value="ECO:0007669"/>
    <property type="project" value="UniProtKB-KW"/>
</dbReference>
<evidence type="ECO:0000259" key="4">
    <source>
        <dbReference type="PROSITE" id="PS50043"/>
    </source>
</evidence>
<dbReference type="AlphaFoldDB" id="A0A1U6IX38"/>
<dbReference type="InterPro" id="IPR036693">
    <property type="entry name" value="TF_LuxR_autoind-bd_dom_sf"/>
</dbReference>
<feature type="domain" description="HTH luxR-type" evidence="4">
    <location>
        <begin position="171"/>
        <end position="236"/>
    </location>
</feature>
<keyword evidence="1" id="KW-0805">Transcription regulation</keyword>
<evidence type="ECO:0000256" key="2">
    <source>
        <dbReference type="ARBA" id="ARBA00023125"/>
    </source>
</evidence>
<dbReference type="EMBL" id="FVZE01000020">
    <property type="protein sequence ID" value="SLK12587.1"/>
    <property type="molecule type" value="Genomic_DNA"/>
</dbReference>
<dbReference type="STRING" id="428990.SAMN06295987_12022"/>
<dbReference type="InterPro" id="IPR000792">
    <property type="entry name" value="Tscrpt_reg_LuxR_C"/>
</dbReference>
<keyword evidence="2 5" id="KW-0238">DNA-binding</keyword>
<reference evidence="6" key="1">
    <citation type="submission" date="2017-02" db="EMBL/GenBank/DDBJ databases">
        <authorList>
            <person name="Varghese N."/>
            <person name="Submissions S."/>
        </authorList>
    </citation>
    <scope>NUCLEOTIDE SEQUENCE [LARGE SCALE GENOMIC DNA]</scope>
    <source>
        <strain evidence="6">SM117</strain>
    </source>
</reference>
<dbReference type="SUPFAM" id="SSF46894">
    <property type="entry name" value="C-terminal effector domain of the bipartite response regulators"/>
    <property type="match status" value="1"/>
</dbReference>
<accession>A0A1U6IX38</accession>
<dbReference type="InterPro" id="IPR016032">
    <property type="entry name" value="Sig_transdc_resp-reg_C-effctor"/>
</dbReference>
<keyword evidence="3" id="KW-0804">Transcription</keyword>
<sequence>MPLVLAKKLMSEVSSATSRSALFTALGNATRHMSFDHFALDYDDCRASNENDAFLVHDYPPEWARVYQSLGLATQDPVRRTCESSFTSFPWGVSYQATGAVRGDHKILGLSREYGIGDGFTVPRHLPGGVSGSCTFVVRPDAALPVEMLQVADLLGGVALASARKIAGLHVSASSPGLTDRQLECLLWWGRGKPAAAIAIIMGISVETVNQHLKMARERYGVDASQSVLACAIAEGLLGPGDILRWFRTHSGHAVTG</sequence>
<dbReference type="Gene3D" id="1.10.10.10">
    <property type="entry name" value="Winged helix-like DNA-binding domain superfamily/Winged helix DNA-binding domain"/>
    <property type="match status" value="1"/>
</dbReference>
<dbReference type="Pfam" id="PF00196">
    <property type="entry name" value="GerE"/>
    <property type="match status" value="1"/>
</dbReference>
<proteinExistence type="predicted"/>
<evidence type="ECO:0000256" key="1">
    <source>
        <dbReference type="ARBA" id="ARBA00023015"/>
    </source>
</evidence>
<evidence type="ECO:0000313" key="5">
    <source>
        <dbReference type="EMBL" id="SLK12587.1"/>
    </source>
</evidence>
<dbReference type="SUPFAM" id="SSF75516">
    <property type="entry name" value="Pheromone-binding domain of LuxR-like quorum-sensing transcription factors"/>
    <property type="match status" value="1"/>
</dbReference>
<gene>
    <name evidence="5" type="ORF">SAMN06295987_12022</name>
</gene>
<evidence type="ECO:0000256" key="3">
    <source>
        <dbReference type="ARBA" id="ARBA00023163"/>
    </source>
</evidence>
<protein>
    <submittedName>
        <fullName evidence="5">DNA-binding transcriptional regulator, CsgD family</fullName>
    </submittedName>
</protein>
<dbReference type="Proteomes" id="UP000190989">
    <property type="component" value="Unassembled WGS sequence"/>
</dbReference>
<dbReference type="InterPro" id="IPR036388">
    <property type="entry name" value="WH-like_DNA-bd_sf"/>
</dbReference>
<evidence type="ECO:0000313" key="6">
    <source>
        <dbReference type="Proteomes" id="UP000190989"/>
    </source>
</evidence>
<dbReference type="InterPro" id="IPR005143">
    <property type="entry name" value="TF_LuxR_autoind-bd_dom"/>
</dbReference>
<dbReference type="Gene3D" id="3.30.450.80">
    <property type="entry name" value="Transcription factor LuxR-like, autoinducer-binding domain"/>
    <property type="match status" value="1"/>
</dbReference>
<keyword evidence="6" id="KW-1185">Reference proteome</keyword>
<dbReference type="Pfam" id="PF03472">
    <property type="entry name" value="Autoind_bind"/>
    <property type="match status" value="1"/>
</dbReference>
<dbReference type="PROSITE" id="PS50043">
    <property type="entry name" value="HTH_LUXR_2"/>
    <property type="match status" value="1"/>
</dbReference>
<organism evidence="5 6">
    <name type="scientific">Novosphingobium mathurense</name>
    <dbReference type="NCBI Taxonomy" id="428990"/>
    <lineage>
        <taxon>Bacteria</taxon>
        <taxon>Pseudomonadati</taxon>
        <taxon>Pseudomonadota</taxon>
        <taxon>Alphaproteobacteria</taxon>
        <taxon>Sphingomonadales</taxon>
        <taxon>Sphingomonadaceae</taxon>
        <taxon>Novosphingobium</taxon>
    </lineage>
</organism>
<dbReference type="SMART" id="SM00421">
    <property type="entry name" value="HTH_LUXR"/>
    <property type="match status" value="1"/>
</dbReference>
<dbReference type="GO" id="GO:0006355">
    <property type="term" value="P:regulation of DNA-templated transcription"/>
    <property type="evidence" value="ECO:0007669"/>
    <property type="project" value="InterPro"/>
</dbReference>
<name>A0A1U6IX38_9SPHN</name>